<evidence type="ECO:0000313" key="3">
    <source>
        <dbReference type="Proteomes" id="UP001054821"/>
    </source>
</evidence>
<protein>
    <submittedName>
        <fullName evidence="2">Uncharacterized protein</fullName>
    </submittedName>
</protein>
<dbReference type="AlphaFoldDB" id="A0AAD4W974"/>
<dbReference type="Proteomes" id="UP001054821">
    <property type="component" value="Chromosome 3"/>
</dbReference>
<evidence type="ECO:0000313" key="2">
    <source>
        <dbReference type="EMBL" id="KAI5338217.1"/>
    </source>
</evidence>
<name>A0AAD4W974_PRUDU</name>
<gene>
    <name evidence="2" type="ORF">L3X38_017488</name>
</gene>
<accession>A0AAD4W974</accession>
<evidence type="ECO:0000256" key="1">
    <source>
        <dbReference type="SAM" id="MobiDB-lite"/>
    </source>
</evidence>
<keyword evidence="3" id="KW-1185">Reference proteome</keyword>
<sequence length="105" mass="11910">MVRNSRGSSTPKNKRVGGDDDDDDSSNYGRQQVKRAHDFMKPSIEASNNIFCEGDSVTKYNIYNGGIEIGFKMFRKYSHLVDAGSTKWDNIKIYEAIDILEKRAP</sequence>
<reference evidence="2 3" key="1">
    <citation type="journal article" date="2022" name="G3 (Bethesda)">
        <title>Whole-genome sequence and methylome profiling of the almond [Prunus dulcis (Mill.) D.A. Webb] cultivar 'Nonpareil'.</title>
        <authorList>
            <person name="D'Amico-Willman K.M."/>
            <person name="Ouma W.Z."/>
            <person name="Meulia T."/>
            <person name="Sideli G.M."/>
            <person name="Gradziel T.M."/>
            <person name="Fresnedo-Ramirez J."/>
        </authorList>
    </citation>
    <scope>NUCLEOTIDE SEQUENCE [LARGE SCALE GENOMIC DNA]</scope>
    <source>
        <strain evidence="2">Clone GOH B32 T37-40</strain>
    </source>
</reference>
<proteinExistence type="predicted"/>
<feature type="compositionally biased region" description="Polar residues" evidence="1">
    <location>
        <begin position="1"/>
        <end position="11"/>
    </location>
</feature>
<organism evidence="2 3">
    <name type="scientific">Prunus dulcis</name>
    <name type="common">Almond</name>
    <name type="synonym">Amygdalus dulcis</name>
    <dbReference type="NCBI Taxonomy" id="3755"/>
    <lineage>
        <taxon>Eukaryota</taxon>
        <taxon>Viridiplantae</taxon>
        <taxon>Streptophyta</taxon>
        <taxon>Embryophyta</taxon>
        <taxon>Tracheophyta</taxon>
        <taxon>Spermatophyta</taxon>
        <taxon>Magnoliopsida</taxon>
        <taxon>eudicotyledons</taxon>
        <taxon>Gunneridae</taxon>
        <taxon>Pentapetalae</taxon>
        <taxon>rosids</taxon>
        <taxon>fabids</taxon>
        <taxon>Rosales</taxon>
        <taxon>Rosaceae</taxon>
        <taxon>Amygdaloideae</taxon>
        <taxon>Amygdaleae</taxon>
        <taxon>Prunus</taxon>
    </lineage>
</organism>
<feature type="region of interest" description="Disordered" evidence="1">
    <location>
        <begin position="1"/>
        <end position="39"/>
    </location>
</feature>
<comment type="caution">
    <text evidence="2">The sequence shown here is derived from an EMBL/GenBank/DDBJ whole genome shotgun (WGS) entry which is preliminary data.</text>
</comment>
<dbReference type="EMBL" id="JAJFAZ020000003">
    <property type="protein sequence ID" value="KAI5338217.1"/>
    <property type="molecule type" value="Genomic_DNA"/>
</dbReference>